<dbReference type="PANTHER" id="PTHR23430">
    <property type="entry name" value="HISTONE H2A"/>
    <property type="match status" value="1"/>
</dbReference>
<keyword evidence="1" id="KW-0238">DNA-binding</keyword>
<dbReference type="SUPFAM" id="SSF47113">
    <property type="entry name" value="Histone-fold"/>
    <property type="match status" value="1"/>
</dbReference>
<evidence type="ECO:0000313" key="3">
    <source>
        <dbReference type="Proteomes" id="UP000095300"/>
    </source>
</evidence>
<dbReference type="EnsemblMetazoa" id="SCAU009412-RA">
    <property type="protein sequence ID" value="SCAU009412-PA"/>
    <property type="gene ID" value="SCAU009412"/>
</dbReference>
<dbReference type="GO" id="GO:0046982">
    <property type="term" value="F:protein heterodimerization activity"/>
    <property type="evidence" value="ECO:0007669"/>
    <property type="project" value="InterPro"/>
</dbReference>
<reference evidence="2" key="1">
    <citation type="submission" date="2020-05" db="UniProtKB">
        <authorList>
            <consortium name="EnsemblMetazoa"/>
        </authorList>
    </citation>
    <scope>IDENTIFICATION</scope>
    <source>
        <strain evidence="2">USDA</strain>
    </source>
</reference>
<dbReference type="PRINTS" id="PR00620">
    <property type="entry name" value="HISTONEH2A"/>
</dbReference>
<dbReference type="AlphaFoldDB" id="A0A1I8PMB1"/>
<keyword evidence="1" id="KW-0544">Nucleosome core</keyword>
<dbReference type="GO" id="GO:0003677">
    <property type="term" value="F:DNA binding"/>
    <property type="evidence" value="ECO:0007669"/>
    <property type="project" value="UniProtKB-KW"/>
</dbReference>
<name>A0A1I8PMB1_STOCA</name>
<dbReference type="VEuPathDB" id="VectorBase:SCAU009412"/>
<dbReference type="CDD" id="cd00074">
    <property type="entry name" value="HFD_H2A"/>
    <property type="match status" value="1"/>
</dbReference>
<accession>A0A1I8PMB1</accession>
<dbReference type="GO" id="GO:0030527">
    <property type="term" value="F:structural constituent of chromatin"/>
    <property type="evidence" value="ECO:0007669"/>
    <property type="project" value="InterPro"/>
</dbReference>
<comment type="similarity">
    <text evidence="1">Belongs to the histone H2A family.</text>
</comment>
<gene>
    <name evidence="2" type="primary">106094699</name>
</gene>
<protein>
    <recommendedName>
        <fullName evidence="1">Histone H2A</fullName>
    </recommendedName>
</protein>
<dbReference type="GO" id="GO:0000786">
    <property type="term" value="C:nucleosome"/>
    <property type="evidence" value="ECO:0007669"/>
    <property type="project" value="UniProtKB-KW"/>
</dbReference>
<evidence type="ECO:0000256" key="1">
    <source>
        <dbReference type="RuleBase" id="RU003767"/>
    </source>
</evidence>
<comment type="subunit">
    <text evidence="1">The nucleosome is a histone octamer containing two molecules each of H2A, H2B, H3 and H4 assembled in one H3-H4 heterotetramer and two H2A-H2B heterodimers. The octamer wraps approximately 147 bp of DNA.</text>
</comment>
<keyword evidence="1" id="KW-0158">Chromosome</keyword>
<dbReference type="InterPro" id="IPR009072">
    <property type="entry name" value="Histone-fold"/>
</dbReference>
<dbReference type="Gene3D" id="1.10.20.10">
    <property type="entry name" value="Histone, subunit A"/>
    <property type="match status" value="1"/>
</dbReference>
<evidence type="ECO:0000313" key="2">
    <source>
        <dbReference type="EnsemblMetazoa" id="SCAU009412-PA"/>
    </source>
</evidence>
<dbReference type="OrthoDB" id="9419637at2759"/>
<sequence>CHGHSRAGLQFSVGRIHRLWRKVNYAELVGKEVPVYLAAVMDYWAAEVPELTGNAARDKKTTIIPRHSQLAIRNDYGETINGGLTKKRAFLCVRV</sequence>
<organism evidence="2 3">
    <name type="scientific">Stomoxys calcitrans</name>
    <name type="common">Stable fly</name>
    <name type="synonym">Conops calcitrans</name>
    <dbReference type="NCBI Taxonomy" id="35570"/>
    <lineage>
        <taxon>Eukaryota</taxon>
        <taxon>Metazoa</taxon>
        <taxon>Ecdysozoa</taxon>
        <taxon>Arthropoda</taxon>
        <taxon>Hexapoda</taxon>
        <taxon>Insecta</taxon>
        <taxon>Pterygota</taxon>
        <taxon>Neoptera</taxon>
        <taxon>Endopterygota</taxon>
        <taxon>Diptera</taxon>
        <taxon>Brachycera</taxon>
        <taxon>Muscomorpha</taxon>
        <taxon>Muscoidea</taxon>
        <taxon>Muscidae</taxon>
        <taxon>Stomoxys</taxon>
    </lineage>
</organism>
<proteinExistence type="inferred from homology"/>
<dbReference type="SMART" id="SM00414">
    <property type="entry name" value="H2A"/>
    <property type="match status" value="1"/>
</dbReference>
<keyword evidence="3" id="KW-1185">Reference proteome</keyword>
<keyword evidence="1" id="KW-0539">Nucleus</keyword>
<dbReference type="STRING" id="35570.A0A1I8PMB1"/>
<dbReference type="InterPro" id="IPR002119">
    <property type="entry name" value="Histone_H2A"/>
</dbReference>
<dbReference type="KEGG" id="scac:106094699"/>
<comment type="subcellular location">
    <subcellularLocation>
        <location evidence="1">Nucleus</location>
    </subcellularLocation>
</comment>
<dbReference type="GO" id="GO:0005634">
    <property type="term" value="C:nucleus"/>
    <property type="evidence" value="ECO:0007669"/>
    <property type="project" value="UniProtKB-SubCell"/>
</dbReference>
<dbReference type="Proteomes" id="UP000095300">
    <property type="component" value="Unassembled WGS sequence"/>
</dbReference>